<comment type="similarity">
    <text evidence="3">Belongs to the DIF1/spd1 family.</text>
</comment>
<dbReference type="GO" id="GO:0005737">
    <property type="term" value="C:cytoplasm"/>
    <property type="evidence" value="ECO:0007669"/>
    <property type="project" value="UniProtKB-SubCell"/>
</dbReference>
<sequence length="206" mass="22565">MSKRLLTQDAHTASNLSFQSSASDIITEDLNAQLQNVGRRIRRSVSAGYATNRFSSASPMQDATSTPINESPIFRSTYDTLQAVYSQFPSPIPAPSDKKRTRAECSVDEPEEPSGNGDREQDGEGSDTVMQSASVIGANDLALSRPMKPLRRNRRTFGQTMSLPATVFESRVSEEAHTMFKADPQEEEDWSTAAFSGETSKPHTLA</sequence>
<dbReference type="GO" id="GO:0005634">
    <property type="term" value="C:nucleus"/>
    <property type="evidence" value="ECO:0007669"/>
    <property type="project" value="UniProtKB-SubCell"/>
</dbReference>
<accession>A0AAD4QH09</accession>
<evidence type="ECO:0000256" key="2">
    <source>
        <dbReference type="ARBA" id="ARBA00004496"/>
    </source>
</evidence>
<evidence type="ECO:0000256" key="1">
    <source>
        <dbReference type="ARBA" id="ARBA00004123"/>
    </source>
</evidence>
<evidence type="ECO:0000313" key="7">
    <source>
        <dbReference type="EMBL" id="KAH8999045.1"/>
    </source>
</evidence>
<comment type="caution">
    <text evidence="7">The sequence shown here is derived from an EMBL/GenBank/DDBJ whole genome shotgun (WGS) entry which is preliminary data.</text>
</comment>
<dbReference type="AlphaFoldDB" id="A0AAD4QH09"/>
<evidence type="ECO:0000256" key="6">
    <source>
        <dbReference type="SAM" id="MobiDB-lite"/>
    </source>
</evidence>
<keyword evidence="4" id="KW-0963">Cytoplasm</keyword>
<evidence type="ECO:0000256" key="5">
    <source>
        <dbReference type="ARBA" id="ARBA00023242"/>
    </source>
</evidence>
<keyword evidence="5" id="KW-0539">Nucleus</keyword>
<organism evidence="7 8">
    <name type="scientific">Lactarius akahatsu</name>
    <dbReference type="NCBI Taxonomy" id="416441"/>
    <lineage>
        <taxon>Eukaryota</taxon>
        <taxon>Fungi</taxon>
        <taxon>Dikarya</taxon>
        <taxon>Basidiomycota</taxon>
        <taxon>Agaricomycotina</taxon>
        <taxon>Agaricomycetes</taxon>
        <taxon>Russulales</taxon>
        <taxon>Russulaceae</taxon>
        <taxon>Lactarius</taxon>
    </lineage>
</organism>
<evidence type="ECO:0000256" key="3">
    <source>
        <dbReference type="ARBA" id="ARBA00005459"/>
    </source>
</evidence>
<feature type="compositionally biased region" description="Basic and acidic residues" evidence="6">
    <location>
        <begin position="96"/>
        <end position="105"/>
    </location>
</feature>
<feature type="region of interest" description="Disordered" evidence="6">
    <location>
        <begin position="176"/>
        <end position="206"/>
    </location>
</feature>
<name>A0AAD4QH09_9AGAM</name>
<evidence type="ECO:0000256" key="4">
    <source>
        <dbReference type="ARBA" id="ARBA00022490"/>
    </source>
</evidence>
<dbReference type="Proteomes" id="UP001201163">
    <property type="component" value="Unassembled WGS sequence"/>
</dbReference>
<dbReference type="EMBL" id="JAKELL010000004">
    <property type="protein sequence ID" value="KAH8999045.1"/>
    <property type="molecule type" value="Genomic_DNA"/>
</dbReference>
<protein>
    <submittedName>
        <fullName evidence="7">Uncharacterized protein</fullName>
    </submittedName>
</protein>
<reference evidence="7" key="1">
    <citation type="submission" date="2022-01" db="EMBL/GenBank/DDBJ databases">
        <title>Comparative genomics reveals a dynamic genome evolution in the ectomycorrhizal milk-cap (Lactarius) mushrooms.</title>
        <authorList>
            <consortium name="DOE Joint Genome Institute"/>
            <person name="Lebreton A."/>
            <person name="Tang N."/>
            <person name="Kuo A."/>
            <person name="LaButti K."/>
            <person name="Drula E."/>
            <person name="Barry K."/>
            <person name="Clum A."/>
            <person name="Lipzen A."/>
            <person name="Mousain D."/>
            <person name="Ng V."/>
            <person name="Wang R."/>
            <person name="Wang X."/>
            <person name="Dai Y."/>
            <person name="Henrissat B."/>
            <person name="Grigoriev I.V."/>
            <person name="Guerin-Laguette A."/>
            <person name="Yu F."/>
            <person name="Martin F.M."/>
        </authorList>
    </citation>
    <scope>NUCLEOTIDE SEQUENCE</scope>
    <source>
        <strain evidence="7">QP</strain>
    </source>
</reference>
<keyword evidence="8" id="KW-1185">Reference proteome</keyword>
<dbReference type="InterPro" id="IPR013900">
    <property type="entry name" value="RNR_inhibitor"/>
</dbReference>
<gene>
    <name evidence="7" type="ORF">EDB92DRAFT_919753</name>
</gene>
<feature type="region of interest" description="Disordered" evidence="6">
    <location>
        <begin position="88"/>
        <end position="129"/>
    </location>
</feature>
<proteinExistence type="inferred from homology"/>
<comment type="subcellular location">
    <subcellularLocation>
        <location evidence="2">Cytoplasm</location>
    </subcellularLocation>
    <subcellularLocation>
        <location evidence="1">Nucleus</location>
    </subcellularLocation>
</comment>
<evidence type="ECO:0000313" key="8">
    <source>
        <dbReference type="Proteomes" id="UP001201163"/>
    </source>
</evidence>
<dbReference type="Pfam" id="PF08591">
    <property type="entry name" value="RNR_inhib"/>
    <property type="match status" value="1"/>
</dbReference>